<keyword evidence="3" id="KW-0325">Glycoprotein</keyword>
<dbReference type="RefSeq" id="XP_048569483.1">
    <property type="nucleotide sequence ID" value="XM_048713526.1"/>
</dbReference>
<sequence length="541" mass="60851">MDEVRAYNYYKLAHEKSKQARKNNNMSVKHLRTPTAGPGRRLHLPVLHLVPGLLLLLLSHLASASASTMVTHLPGFDGPLPFYLETGYVGVEEETGTELFYYFAESERSPGTDPVILWLTGGPRCSGFTGFAFEVGPVKYVLAPYTGGLPRLVQNPLSWTKMASIIFLDSPVCSGFSYARDPKGCDVGDYSSSLQVQRFLNKWFTDHPQYLSNPFYLGGDSYAGKVIPLIAHYMLQGTEKREQPLINLKGYLIGNPITDPKFDKNFRVQGAHGFGIISDQIYEAAMKNCKGNYVIPENQLCAEVLETVDNLISEIADGHVLYKKCVVATPKPIDDATRRKFLLEESIEPNEAPGRPTVDCFTYGYYLAYFWMNNKMTREALGIKGGTVGEWVRCKKELPYTQDMPSSIPYHLNLTTRGYRALVYSGDHDLMVPQLSTQAWIRSLNFSIIDDWRAWHLDGQAAGLFRRTLFFFTSACTNKSFMTCALSFLMSNIPFLFCRFTIAYANNLTFATVKGGGHTAPEYQPEESFAMARRWLDNEPL</sequence>
<dbReference type="AlphaFoldDB" id="A0A8R7Q149"/>
<comment type="similarity">
    <text evidence="1">Belongs to the peptidase S10 family.</text>
</comment>
<accession>A0A8R7Q149</accession>
<evidence type="ECO:0000313" key="5">
    <source>
        <dbReference type="Proteomes" id="UP000015106"/>
    </source>
</evidence>
<dbReference type="PROSITE" id="PS00560">
    <property type="entry name" value="CARBOXYPEPT_SER_HIS"/>
    <property type="match status" value="1"/>
</dbReference>
<dbReference type="FunFam" id="3.40.50.1820:FF:000581">
    <property type="entry name" value="Os11g0431400 protein"/>
    <property type="match status" value="1"/>
</dbReference>
<dbReference type="Pfam" id="PF00450">
    <property type="entry name" value="Peptidase_S10"/>
    <property type="match status" value="2"/>
</dbReference>
<dbReference type="PANTHER" id="PTHR11802">
    <property type="entry name" value="SERINE PROTEASE FAMILY S10 SERINE CARBOXYPEPTIDASE"/>
    <property type="match status" value="1"/>
</dbReference>
<reference evidence="4" key="3">
    <citation type="submission" date="2022-06" db="UniProtKB">
        <authorList>
            <consortium name="EnsemblPlants"/>
        </authorList>
    </citation>
    <scope>IDENTIFICATION</scope>
</reference>
<reference evidence="5" key="1">
    <citation type="journal article" date="2013" name="Nature">
        <title>Draft genome of the wheat A-genome progenitor Triticum urartu.</title>
        <authorList>
            <person name="Ling H.Q."/>
            <person name="Zhao S."/>
            <person name="Liu D."/>
            <person name="Wang J."/>
            <person name="Sun H."/>
            <person name="Zhang C."/>
            <person name="Fan H."/>
            <person name="Li D."/>
            <person name="Dong L."/>
            <person name="Tao Y."/>
            <person name="Gao C."/>
            <person name="Wu H."/>
            <person name="Li Y."/>
            <person name="Cui Y."/>
            <person name="Guo X."/>
            <person name="Zheng S."/>
            <person name="Wang B."/>
            <person name="Yu K."/>
            <person name="Liang Q."/>
            <person name="Yang W."/>
            <person name="Lou X."/>
            <person name="Chen J."/>
            <person name="Feng M."/>
            <person name="Jian J."/>
            <person name="Zhang X."/>
            <person name="Luo G."/>
            <person name="Jiang Y."/>
            <person name="Liu J."/>
            <person name="Wang Z."/>
            <person name="Sha Y."/>
            <person name="Zhang B."/>
            <person name="Wu H."/>
            <person name="Tang D."/>
            <person name="Shen Q."/>
            <person name="Xue P."/>
            <person name="Zou S."/>
            <person name="Wang X."/>
            <person name="Liu X."/>
            <person name="Wang F."/>
            <person name="Yang Y."/>
            <person name="An X."/>
            <person name="Dong Z."/>
            <person name="Zhang K."/>
            <person name="Zhang X."/>
            <person name="Luo M.C."/>
            <person name="Dvorak J."/>
            <person name="Tong Y."/>
            <person name="Wang J."/>
            <person name="Yang H."/>
            <person name="Li Z."/>
            <person name="Wang D."/>
            <person name="Zhang A."/>
            <person name="Wang J."/>
        </authorList>
    </citation>
    <scope>NUCLEOTIDE SEQUENCE</scope>
    <source>
        <strain evidence="5">cv. G1812</strain>
    </source>
</reference>
<dbReference type="PANTHER" id="PTHR11802:SF364">
    <property type="entry name" value="CARBOXYPEPTIDASE"/>
    <property type="match status" value="1"/>
</dbReference>
<dbReference type="PRINTS" id="PR00724">
    <property type="entry name" value="CRBOXYPTASEC"/>
</dbReference>
<evidence type="ECO:0000256" key="2">
    <source>
        <dbReference type="ARBA" id="ARBA00023145"/>
    </source>
</evidence>
<evidence type="ECO:0000313" key="4">
    <source>
        <dbReference type="EnsemblPlants" id="TuG1812G0400000565.01.T01"/>
    </source>
</evidence>
<protein>
    <recommendedName>
        <fullName evidence="6">Serine carboxypeptidase-like 18</fullName>
    </recommendedName>
</protein>
<dbReference type="GO" id="GO:0004185">
    <property type="term" value="F:serine-type carboxypeptidase activity"/>
    <property type="evidence" value="ECO:0007669"/>
    <property type="project" value="InterPro"/>
</dbReference>
<organism evidence="4 5">
    <name type="scientific">Triticum urartu</name>
    <name type="common">Red wild einkorn</name>
    <name type="synonym">Crithodium urartu</name>
    <dbReference type="NCBI Taxonomy" id="4572"/>
    <lineage>
        <taxon>Eukaryota</taxon>
        <taxon>Viridiplantae</taxon>
        <taxon>Streptophyta</taxon>
        <taxon>Embryophyta</taxon>
        <taxon>Tracheophyta</taxon>
        <taxon>Spermatophyta</taxon>
        <taxon>Magnoliopsida</taxon>
        <taxon>Liliopsida</taxon>
        <taxon>Poales</taxon>
        <taxon>Poaceae</taxon>
        <taxon>BOP clade</taxon>
        <taxon>Pooideae</taxon>
        <taxon>Triticodae</taxon>
        <taxon>Triticeae</taxon>
        <taxon>Triticinae</taxon>
        <taxon>Triticum</taxon>
    </lineage>
</organism>
<dbReference type="InterPro" id="IPR033124">
    <property type="entry name" value="Ser_caboxypep_his_AS"/>
</dbReference>
<dbReference type="InterPro" id="IPR029058">
    <property type="entry name" value="AB_hydrolase_fold"/>
</dbReference>
<gene>
    <name evidence="4" type="primary">LOC125550512</name>
</gene>
<dbReference type="Gene3D" id="3.40.50.1820">
    <property type="entry name" value="alpha/beta hydrolase"/>
    <property type="match status" value="1"/>
</dbReference>
<dbReference type="Proteomes" id="UP000015106">
    <property type="component" value="Chromosome 4"/>
</dbReference>
<dbReference type="GeneID" id="125550512"/>
<keyword evidence="2" id="KW-0865">Zymogen</keyword>
<dbReference type="GO" id="GO:0006508">
    <property type="term" value="P:proteolysis"/>
    <property type="evidence" value="ECO:0007669"/>
    <property type="project" value="InterPro"/>
</dbReference>
<name>A0A8R7Q149_TRIUA</name>
<dbReference type="Gramene" id="TuG1812G0400000565.01.T01">
    <property type="protein sequence ID" value="TuG1812G0400000565.01.T01"/>
    <property type="gene ID" value="TuG1812G0400000565.01"/>
</dbReference>
<reference evidence="4" key="2">
    <citation type="submission" date="2018-03" db="EMBL/GenBank/DDBJ databases">
        <title>The Triticum urartu genome reveals the dynamic nature of wheat genome evolution.</title>
        <authorList>
            <person name="Ling H."/>
            <person name="Ma B."/>
            <person name="Shi X."/>
            <person name="Liu H."/>
            <person name="Dong L."/>
            <person name="Sun H."/>
            <person name="Cao Y."/>
            <person name="Gao Q."/>
            <person name="Zheng S."/>
            <person name="Li Y."/>
            <person name="Yu Y."/>
            <person name="Du H."/>
            <person name="Qi M."/>
            <person name="Li Y."/>
            <person name="Yu H."/>
            <person name="Cui Y."/>
            <person name="Wang N."/>
            <person name="Chen C."/>
            <person name="Wu H."/>
            <person name="Zhao Y."/>
            <person name="Zhang J."/>
            <person name="Li Y."/>
            <person name="Zhou W."/>
            <person name="Zhang B."/>
            <person name="Hu W."/>
            <person name="Eijk M."/>
            <person name="Tang J."/>
            <person name="Witsenboer H."/>
            <person name="Zhao S."/>
            <person name="Li Z."/>
            <person name="Zhang A."/>
            <person name="Wang D."/>
            <person name="Liang C."/>
        </authorList>
    </citation>
    <scope>NUCLEOTIDE SEQUENCE [LARGE SCALE GENOMIC DNA]</scope>
    <source>
        <strain evidence="4">cv. G1812</strain>
    </source>
</reference>
<evidence type="ECO:0000256" key="3">
    <source>
        <dbReference type="ARBA" id="ARBA00023180"/>
    </source>
</evidence>
<dbReference type="SUPFAM" id="SSF53474">
    <property type="entry name" value="alpha/beta-Hydrolases"/>
    <property type="match status" value="1"/>
</dbReference>
<dbReference type="InterPro" id="IPR001563">
    <property type="entry name" value="Peptidase_S10"/>
</dbReference>
<evidence type="ECO:0000256" key="1">
    <source>
        <dbReference type="ARBA" id="ARBA00009431"/>
    </source>
</evidence>
<dbReference type="Gene3D" id="3.40.50.12670">
    <property type="match status" value="1"/>
</dbReference>
<evidence type="ECO:0008006" key="6">
    <source>
        <dbReference type="Google" id="ProtNLM"/>
    </source>
</evidence>
<dbReference type="EnsemblPlants" id="TuG1812G0400000565.01.T01">
    <property type="protein sequence ID" value="TuG1812G0400000565.01.T01"/>
    <property type="gene ID" value="TuG1812G0400000565.01"/>
</dbReference>
<dbReference type="GO" id="GO:0019748">
    <property type="term" value="P:secondary metabolic process"/>
    <property type="evidence" value="ECO:0007669"/>
    <property type="project" value="TreeGrafter"/>
</dbReference>
<proteinExistence type="inferred from homology"/>
<keyword evidence="5" id="KW-1185">Reference proteome</keyword>
<dbReference type="GO" id="GO:0016747">
    <property type="term" value="F:acyltransferase activity, transferring groups other than amino-acyl groups"/>
    <property type="evidence" value="ECO:0007669"/>
    <property type="project" value="TreeGrafter"/>
</dbReference>